<dbReference type="GO" id="GO:0009536">
    <property type="term" value="C:plastid"/>
    <property type="evidence" value="ECO:0007669"/>
    <property type="project" value="UniProtKB-SubCell"/>
</dbReference>
<feature type="domain" description="NmrA-like" evidence="5">
    <location>
        <begin position="119"/>
        <end position="167"/>
    </location>
</feature>
<evidence type="ECO:0000256" key="3">
    <source>
        <dbReference type="ARBA" id="ARBA00022640"/>
    </source>
</evidence>
<accession>A0A427BBH9</accession>
<gene>
    <name evidence="6" type="ORF">B296_00001722</name>
</gene>
<keyword evidence="3" id="KW-0934">Plastid</keyword>
<dbReference type="InterPro" id="IPR036291">
    <property type="entry name" value="NAD(P)-bd_dom_sf"/>
</dbReference>
<evidence type="ECO:0000256" key="4">
    <source>
        <dbReference type="ARBA" id="ARBA00023276"/>
    </source>
</evidence>
<evidence type="ECO:0000256" key="2">
    <source>
        <dbReference type="ARBA" id="ARBA00022531"/>
    </source>
</evidence>
<evidence type="ECO:0000256" key="1">
    <source>
        <dbReference type="ARBA" id="ARBA00004474"/>
    </source>
</evidence>
<protein>
    <recommendedName>
        <fullName evidence="5">NmrA-like domain-containing protein</fullName>
    </recommendedName>
</protein>
<proteinExistence type="predicted"/>
<evidence type="ECO:0000259" key="5">
    <source>
        <dbReference type="Pfam" id="PF05368"/>
    </source>
</evidence>
<keyword evidence="2" id="KW-0602">Photosynthesis</keyword>
<comment type="subcellular location">
    <subcellularLocation>
        <location evidence="1">Plastid</location>
    </subcellularLocation>
</comment>
<evidence type="ECO:0000313" key="6">
    <source>
        <dbReference type="EMBL" id="RRT85885.1"/>
    </source>
</evidence>
<name>A0A427BBH9_ENSVE</name>
<reference evidence="6 7" key="1">
    <citation type="journal article" date="2014" name="Agronomy (Basel)">
        <title>A Draft Genome Sequence for Ensete ventricosum, the Drought-Tolerant Tree Against Hunger.</title>
        <authorList>
            <person name="Harrison J."/>
            <person name="Moore K.A."/>
            <person name="Paszkiewicz K."/>
            <person name="Jones T."/>
            <person name="Grant M."/>
            <person name="Ambacheew D."/>
            <person name="Muzemil S."/>
            <person name="Studholme D.J."/>
        </authorList>
    </citation>
    <scope>NUCLEOTIDE SEQUENCE [LARGE SCALE GENOMIC DNA]</scope>
</reference>
<dbReference type="PANTHER" id="PTHR47128:SF2">
    <property type="entry name" value="PROTEIN HIGH CHLOROPHYLL FLUORESCENCE PHENOTYPE 244, CHLOROPLASTIC"/>
    <property type="match status" value="1"/>
</dbReference>
<dbReference type="Gene3D" id="3.40.50.720">
    <property type="entry name" value="NAD(P)-binding Rossmann-like Domain"/>
    <property type="match status" value="1"/>
</dbReference>
<sequence>MASRLASLPPQLASSSLRHHRHHLLHPQSSGQASLSCRRAVAPAQLELISVSASTGKIPKPLSSLTYLSLLGLLNTPRERGEFPAIDGSRCLAPLLVKCNAQTAVATSLSQGTPVRPTSILVVGATGTLGRQVVRRALDEGYDVRCLVRPRPAPADFLRDWGATVVNVRPRQAFHK</sequence>
<dbReference type="SUPFAM" id="SSF51735">
    <property type="entry name" value="NAD(P)-binding Rossmann-fold domains"/>
    <property type="match status" value="1"/>
</dbReference>
<organism evidence="6 7">
    <name type="scientific">Ensete ventricosum</name>
    <name type="common">Abyssinian banana</name>
    <name type="synonym">Musa ensete</name>
    <dbReference type="NCBI Taxonomy" id="4639"/>
    <lineage>
        <taxon>Eukaryota</taxon>
        <taxon>Viridiplantae</taxon>
        <taxon>Streptophyta</taxon>
        <taxon>Embryophyta</taxon>
        <taxon>Tracheophyta</taxon>
        <taxon>Spermatophyta</taxon>
        <taxon>Magnoliopsida</taxon>
        <taxon>Liliopsida</taxon>
        <taxon>Zingiberales</taxon>
        <taxon>Musaceae</taxon>
        <taxon>Ensete</taxon>
    </lineage>
</organism>
<dbReference type="GO" id="GO:0009523">
    <property type="term" value="C:photosystem II"/>
    <property type="evidence" value="ECO:0007669"/>
    <property type="project" value="UniProtKB-KW"/>
</dbReference>
<dbReference type="InterPro" id="IPR044256">
    <property type="entry name" value="HCF244-like"/>
</dbReference>
<evidence type="ECO:0000313" key="7">
    <source>
        <dbReference type="Proteomes" id="UP000287651"/>
    </source>
</evidence>
<dbReference type="InterPro" id="IPR008030">
    <property type="entry name" value="NmrA-like"/>
</dbReference>
<dbReference type="PANTHER" id="PTHR47128">
    <property type="match status" value="1"/>
</dbReference>
<dbReference type="Proteomes" id="UP000287651">
    <property type="component" value="Unassembled WGS sequence"/>
</dbReference>
<dbReference type="Pfam" id="PF05368">
    <property type="entry name" value="NmrA"/>
    <property type="match status" value="1"/>
</dbReference>
<dbReference type="GO" id="GO:0015979">
    <property type="term" value="P:photosynthesis"/>
    <property type="evidence" value="ECO:0007669"/>
    <property type="project" value="UniProtKB-KW"/>
</dbReference>
<dbReference type="AlphaFoldDB" id="A0A427BBH9"/>
<keyword evidence="4" id="KW-0604">Photosystem II</keyword>
<dbReference type="EMBL" id="AMZH03000046">
    <property type="protein sequence ID" value="RRT85885.1"/>
    <property type="molecule type" value="Genomic_DNA"/>
</dbReference>
<comment type="caution">
    <text evidence="6">The sequence shown here is derived from an EMBL/GenBank/DDBJ whole genome shotgun (WGS) entry which is preliminary data.</text>
</comment>